<dbReference type="GO" id="GO:0015095">
    <property type="term" value="F:magnesium ion transmembrane transporter activity"/>
    <property type="evidence" value="ECO:0007669"/>
    <property type="project" value="TreeGrafter"/>
</dbReference>
<dbReference type="SUPFAM" id="SSF143865">
    <property type="entry name" value="CorA soluble domain-like"/>
    <property type="match status" value="1"/>
</dbReference>
<dbReference type="Proteomes" id="UP000481339">
    <property type="component" value="Unassembled WGS sequence"/>
</dbReference>
<dbReference type="InterPro" id="IPR045863">
    <property type="entry name" value="CorA_TM1_TM2"/>
</dbReference>
<sequence>MPASTEPAATAVVYRDGRIECTAAVEEITALRDDAERVTWVDLVDPDHERLERLAELLHLHPLAVEDVEGSEERAKLVRYETHLFLTLYALALAGPGPAPAPQDRIVRHEVDVFVAGRVVVTVRRADGFDIDCVRRGWEAHPGLLAAGPMTLVWAIVDHVVDTHFDTVQALDEEVEQLEAEVLGTHPDAHRVQRDAYLLHKQLVVLRRLALPTREIVSSIINRSDPPLPDALQPYLLDVYDHVLRVSDWTDSLRDLASTIVDTNLSSQGNRMNLVMKKLTAWAAIIAVPTLITGFFGMNVDLPLFGTGTGGVVAIALVALTSVGLYIQFKVRDWL</sequence>
<dbReference type="PANTHER" id="PTHR46494:SF1">
    <property type="entry name" value="CORA FAMILY METAL ION TRANSPORTER (EUROFUNG)"/>
    <property type="match status" value="1"/>
</dbReference>
<evidence type="ECO:0000256" key="2">
    <source>
        <dbReference type="ARBA" id="ARBA00009765"/>
    </source>
</evidence>
<dbReference type="GO" id="GO:0050897">
    <property type="term" value="F:cobalt ion binding"/>
    <property type="evidence" value="ECO:0007669"/>
    <property type="project" value="TreeGrafter"/>
</dbReference>
<gene>
    <name evidence="9" type="ORF">F8O02_07275</name>
</gene>
<dbReference type="OrthoDB" id="9803416at2"/>
<keyword evidence="3" id="KW-0813">Transport</keyword>
<evidence type="ECO:0000256" key="5">
    <source>
        <dbReference type="ARBA" id="ARBA00022692"/>
    </source>
</evidence>
<protein>
    <submittedName>
        <fullName evidence="9">Magnesium transporter CorA family protein</fullName>
    </submittedName>
</protein>
<keyword evidence="10" id="KW-1185">Reference proteome</keyword>
<dbReference type="GO" id="GO:0000287">
    <property type="term" value="F:magnesium ion binding"/>
    <property type="evidence" value="ECO:0007669"/>
    <property type="project" value="TreeGrafter"/>
</dbReference>
<keyword evidence="6 8" id="KW-1133">Transmembrane helix</keyword>
<dbReference type="SUPFAM" id="SSF144083">
    <property type="entry name" value="Magnesium transport protein CorA, transmembrane region"/>
    <property type="match status" value="1"/>
</dbReference>
<keyword evidence="7 8" id="KW-0472">Membrane</keyword>
<accession>A0A7C8FSD7</accession>
<organism evidence="9 10">
    <name type="scientific">Pseudoclavibacter caeni</name>
    <dbReference type="NCBI Taxonomy" id="908846"/>
    <lineage>
        <taxon>Bacteria</taxon>
        <taxon>Bacillati</taxon>
        <taxon>Actinomycetota</taxon>
        <taxon>Actinomycetes</taxon>
        <taxon>Micrococcales</taxon>
        <taxon>Microbacteriaceae</taxon>
        <taxon>Pseudoclavibacter</taxon>
    </lineage>
</organism>
<reference evidence="9 10" key="1">
    <citation type="submission" date="2019-09" db="EMBL/GenBank/DDBJ databases">
        <title>Phylogeny of genus Pseudoclavibacter and closely related genus.</title>
        <authorList>
            <person name="Li Y."/>
        </authorList>
    </citation>
    <scope>NUCLEOTIDE SEQUENCE [LARGE SCALE GENOMIC DNA]</scope>
    <source>
        <strain evidence="9 10">JCM 16921</strain>
    </source>
</reference>
<comment type="similarity">
    <text evidence="2">Belongs to the CorA metal ion transporter (MIT) (TC 1.A.35) family.</text>
</comment>
<comment type="caution">
    <text evidence="9">The sequence shown here is derived from an EMBL/GenBank/DDBJ whole genome shotgun (WGS) entry which is preliminary data.</text>
</comment>
<dbReference type="InterPro" id="IPR002523">
    <property type="entry name" value="MgTranspt_CorA/ZnTranspt_ZntB"/>
</dbReference>
<dbReference type="CDD" id="cd12822">
    <property type="entry name" value="TmCorA-like"/>
    <property type="match status" value="1"/>
</dbReference>
<evidence type="ECO:0000313" key="9">
    <source>
        <dbReference type="EMBL" id="KAB1631734.1"/>
    </source>
</evidence>
<dbReference type="EMBL" id="WBKA01000005">
    <property type="protein sequence ID" value="KAB1631734.1"/>
    <property type="molecule type" value="Genomic_DNA"/>
</dbReference>
<evidence type="ECO:0000256" key="7">
    <source>
        <dbReference type="ARBA" id="ARBA00023136"/>
    </source>
</evidence>
<dbReference type="RefSeq" id="WP_158036587.1">
    <property type="nucleotide sequence ID" value="NZ_BAAAZV010000011.1"/>
</dbReference>
<dbReference type="GO" id="GO:0005886">
    <property type="term" value="C:plasma membrane"/>
    <property type="evidence" value="ECO:0007669"/>
    <property type="project" value="UniProtKB-SubCell"/>
</dbReference>
<evidence type="ECO:0000256" key="8">
    <source>
        <dbReference type="SAM" id="Phobius"/>
    </source>
</evidence>
<dbReference type="Gene3D" id="1.20.58.340">
    <property type="entry name" value="Magnesium transport protein CorA, transmembrane region"/>
    <property type="match status" value="2"/>
</dbReference>
<evidence type="ECO:0000256" key="1">
    <source>
        <dbReference type="ARBA" id="ARBA00004651"/>
    </source>
</evidence>
<feature type="transmembrane region" description="Helical" evidence="8">
    <location>
        <begin position="279"/>
        <end position="298"/>
    </location>
</feature>
<feature type="transmembrane region" description="Helical" evidence="8">
    <location>
        <begin position="304"/>
        <end position="327"/>
    </location>
</feature>
<comment type="subcellular location">
    <subcellularLocation>
        <location evidence="1">Cell membrane</location>
        <topology evidence="1">Multi-pass membrane protein</topology>
    </subcellularLocation>
</comment>
<dbReference type="InterPro" id="IPR045861">
    <property type="entry name" value="CorA_cytoplasmic_dom"/>
</dbReference>
<keyword evidence="4" id="KW-1003">Cell membrane</keyword>
<evidence type="ECO:0000313" key="10">
    <source>
        <dbReference type="Proteomes" id="UP000481339"/>
    </source>
</evidence>
<name>A0A7C8FSD7_9MICO</name>
<dbReference type="GO" id="GO:0015087">
    <property type="term" value="F:cobalt ion transmembrane transporter activity"/>
    <property type="evidence" value="ECO:0007669"/>
    <property type="project" value="TreeGrafter"/>
</dbReference>
<keyword evidence="5 8" id="KW-0812">Transmembrane</keyword>
<dbReference type="PANTHER" id="PTHR46494">
    <property type="entry name" value="CORA FAMILY METAL ION TRANSPORTER (EUROFUNG)"/>
    <property type="match status" value="1"/>
</dbReference>
<dbReference type="AlphaFoldDB" id="A0A7C8FSD7"/>
<proteinExistence type="inferred from homology"/>
<evidence type="ECO:0000256" key="6">
    <source>
        <dbReference type="ARBA" id="ARBA00022989"/>
    </source>
</evidence>
<evidence type="ECO:0000256" key="3">
    <source>
        <dbReference type="ARBA" id="ARBA00022448"/>
    </source>
</evidence>
<dbReference type="Pfam" id="PF01544">
    <property type="entry name" value="CorA"/>
    <property type="match status" value="1"/>
</dbReference>
<evidence type="ECO:0000256" key="4">
    <source>
        <dbReference type="ARBA" id="ARBA00022475"/>
    </source>
</evidence>
<dbReference type="Gene3D" id="3.30.460.20">
    <property type="entry name" value="CorA soluble domain-like"/>
    <property type="match status" value="1"/>
</dbReference>